<dbReference type="InterPro" id="IPR002737">
    <property type="entry name" value="MEMO1_fam"/>
</dbReference>
<evidence type="ECO:0000256" key="1">
    <source>
        <dbReference type="ARBA" id="ARBA00006315"/>
    </source>
</evidence>
<reference evidence="2" key="1">
    <citation type="submission" date="2017-02" db="EMBL/GenBank/DDBJ databases">
        <title>Genomes of Trichoderma spp. with biocontrol activity.</title>
        <authorList>
            <person name="Gardiner D."/>
            <person name="Kazan K."/>
            <person name="Vos C."/>
            <person name="Harvey P."/>
        </authorList>
    </citation>
    <scope>NUCLEOTIDE SEQUENCE [LARGE SCALE GENOMIC DNA]</scope>
    <source>
        <strain evidence="2">A5MH</strain>
    </source>
</reference>
<organism evidence="2">
    <name type="scientific">Trichoderma gamsii</name>
    <dbReference type="NCBI Taxonomy" id="398673"/>
    <lineage>
        <taxon>Eukaryota</taxon>
        <taxon>Fungi</taxon>
        <taxon>Dikarya</taxon>
        <taxon>Ascomycota</taxon>
        <taxon>Pezizomycotina</taxon>
        <taxon>Sordariomycetes</taxon>
        <taxon>Hypocreomycetidae</taxon>
        <taxon>Hypocreales</taxon>
        <taxon>Hypocreaceae</taxon>
        <taxon>Trichoderma</taxon>
    </lineage>
</organism>
<dbReference type="OrthoDB" id="417112at2759"/>
<sequence length="331" mass="36946">MEMETDTNTDVREAGKAGSWYTNRVKDLAEQISGFFANVPETVDDFSLPIPGARIIIAPHAGYRYSGPNAGWAYSCLDLSKAKRVFILGPSHTYRLIGCAVTTFSTYATPFGDFTVDRDTLERVKEAGAMSDAPRTNDKAEHSLEMHLPLLYKRCEQTFNTTDDFPQVVPIIVGSTNRTDEKNLGRLLLSYLKDEENAFIISSDFCHWGWDFDYTVYTADGDLDSLKHLQPYNTRPSGPPIYESIQLVDEAAMDAVKSGSHDAFVDNLRRTGNTVCGRHPIGIAMAALELYAQEVDDEKKSRFKVVKYDRSSQVTRPNESSVSYVSAYAVL</sequence>
<name>A0A2K0TRB6_9HYPO</name>
<protein>
    <recommendedName>
        <fullName evidence="3">Memo-like protein</fullName>
    </recommendedName>
</protein>
<dbReference type="EMBL" id="MTYH01000010">
    <property type="protein sequence ID" value="PNP48072.1"/>
    <property type="molecule type" value="Genomic_DNA"/>
</dbReference>
<dbReference type="HAMAP" id="MF_00055">
    <property type="entry name" value="MEMO1"/>
    <property type="match status" value="1"/>
</dbReference>
<dbReference type="PANTHER" id="PTHR11060:SF0">
    <property type="entry name" value="PROTEIN MEMO1"/>
    <property type="match status" value="1"/>
</dbReference>
<accession>A0A2K0TRB6</accession>
<evidence type="ECO:0008006" key="3">
    <source>
        <dbReference type="Google" id="ProtNLM"/>
    </source>
</evidence>
<dbReference type="Gene3D" id="3.40.830.10">
    <property type="entry name" value="LigB-like"/>
    <property type="match status" value="1"/>
</dbReference>
<dbReference type="AlphaFoldDB" id="A0A2K0TRB6"/>
<dbReference type="NCBIfam" id="TIGR04336">
    <property type="entry name" value="AmmeMemoSam_B"/>
    <property type="match status" value="1"/>
</dbReference>
<comment type="similarity">
    <text evidence="1">Belongs to the MEMO1 family.</text>
</comment>
<comment type="caution">
    <text evidence="2">The sequence shown here is derived from an EMBL/GenBank/DDBJ whole genome shotgun (WGS) entry which is preliminary data.</text>
</comment>
<dbReference type="CDD" id="cd07361">
    <property type="entry name" value="MEMO_like"/>
    <property type="match status" value="1"/>
</dbReference>
<dbReference type="Pfam" id="PF01875">
    <property type="entry name" value="Memo"/>
    <property type="match status" value="1"/>
</dbReference>
<proteinExistence type="inferred from homology"/>
<dbReference type="PANTHER" id="PTHR11060">
    <property type="entry name" value="PROTEIN MEMO1"/>
    <property type="match status" value="1"/>
</dbReference>
<evidence type="ECO:0000313" key="2">
    <source>
        <dbReference type="EMBL" id="PNP48072.1"/>
    </source>
</evidence>
<gene>
    <name evidence="2" type="ORF">TGAMA5MH_00729</name>
</gene>
<dbReference type="Proteomes" id="UP000236546">
    <property type="component" value="Unassembled WGS sequence"/>
</dbReference>